<evidence type="ECO:0000313" key="3">
    <source>
        <dbReference type="EMBL" id="KAF9881965.1"/>
    </source>
</evidence>
<dbReference type="InterPro" id="IPR016040">
    <property type="entry name" value="NAD(P)-bd_dom"/>
</dbReference>
<dbReference type="OrthoDB" id="63935at2759"/>
<reference evidence="3" key="2">
    <citation type="submission" date="2020-11" db="EMBL/GenBank/DDBJ databases">
        <title>Whole genome sequencing of Colletotrichum sp.</title>
        <authorList>
            <person name="Li H."/>
        </authorList>
    </citation>
    <scope>NUCLEOTIDE SEQUENCE</scope>
    <source>
        <strain evidence="3">CkLH20</strain>
    </source>
</reference>
<dbReference type="InterPro" id="IPR036291">
    <property type="entry name" value="NAD(P)-bd_dom_sf"/>
</dbReference>
<dbReference type="GO" id="GO:0042602">
    <property type="term" value="F:riboflavin reductase (NADPH) activity"/>
    <property type="evidence" value="ECO:0007669"/>
    <property type="project" value="TreeGrafter"/>
</dbReference>
<dbReference type="PANTHER" id="PTHR43355:SF2">
    <property type="entry name" value="FLAVIN REDUCTASE (NADPH)"/>
    <property type="match status" value="1"/>
</dbReference>
<name>A0A9P6IJV0_9PEZI</name>
<evidence type="ECO:0000256" key="1">
    <source>
        <dbReference type="ARBA" id="ARBA00038376"/>
    </source>
</evidence>
<dbReference type="GeneID" id="62155795"/>
<protein>
    <recommendedName>
        <fullName evidence="2">NAD(P)-binding domain-containing protein</fullName>
    </recommendedName>
</protein>
<dbReference type="AlphaFoldDB" id="A0A9P6IJV0"/>
<sequence>MSADELLNVAFFGATGGTVFSCLVHALKKEYIHCHVLVRDTGKLHRLLTGATGTSSHDLLRVIQGDIRSRSAVKSTIFPPCEILTGPVDVIIFGVGGVDVHGRMIYDSDVSKDGISTVFQALISEPSECPRIVAIGSLGIGGQVTRLLTRTPSAEAASARASYAWFKGSSAYDDKSELEEVVLDEMQEAGLECFDNLVVQPGLLTDNRPLGLAAIRHGSPGNPPPGYFISREDLGEWLFYHGILGAMEGAVVVCGP</sequence>
<comment type="similarity">
    <text evidence="1">Belongs to the avfA family.</text>
</comment>
<keyword evidence="4" id="KW-1185">Reference proteome</keyword>
<reference evidence="3" key="1">
    <citation type="submission" date="2020-03" db="EMBL/GenBank/DDBJ databases">
        <authorList>
            <person name="He L."/>
        </authorList>
    </citation>
    <scope>NUCLEOTIDE SEQUENCE</scope>
    <source>
        <strain evidence="3">CkLH20</strain>
    </source>
</reference>
<proteinExistence type="inferred from homology"/>
<dbReference type="Gene3D" id="3.40.50.720">
    <property type="entry name" value="NAD(P)-binding Rossmann-like Domain"/>
    <property type="match status" value="1"/>
</dbReference>
<dbReference type="InterPro" id="IPR051606">
    <property type="entry name" value="Polyketide_Oxido-like"/>
</dbReference>
<gene>
    <name evidence="3" type="ORF">CkaCkLH20_00001</name>
</gene>
<dbReference type="EMBL" id="JAATWM020000001">
    <property type="protein sequence ID" value="KAF9881965.1"/>
    <property type="molecule type" value="Genomic_DNA"/>
</dbReference>
<dbReference type="RefSeq" id="XP_038751426.1">
    <property type="nucleotide sequence ID" value="XM_038882721.1"/>
</dbReference>
<evidence type="ECO:0000259" key="2">
    <source>
        <dbReference type="Pfam" id="PF13460"/>
    </source>
</evidence>
<dbReference type="PANTHER" id="PTHR43355">
    <property type="entry name" value="FLAVIN REDUCTASE (NADPH)"/>
    <property type="match status" value="1"/>
</dbReference>
<feature type="domain" description="NAD(P)-binding" evidence="2">
    <location>
        <begin position="13"/>
        <end position="238"/>
    </location>
</feature>
<accession>A0A9P6IJV0</accession>
<evidence type="ECO:0000313" key="4">
    <source>
        <dbReference type="Proteomes" id="UP000781932"/>
    </source>
</evidence>
<dbReference type="GO" id="GO:0004074">
    <property type="term" value="F:biliverdin reductase [NAD(P)H] activity"/>
    <property type="evidence" value="ECO:0007669"/>
    <property type="project" value="TreeGrafter"/>
</dbReference>
<organism evidence="3 4">
    <name type="scientific">Colletotrichum karsti</name>
    <dbReference type="NCBI Taxonomy" id="1095194"/>
    <lineage>
        <taxon>Eukaryota</taxon>
        <taxon>Fungi</taxon>
        <taxon>Dikarya</taxon>
        <taxon>Ascomycota</taxon>
        <taxon>Pezizomycotina</taxon>
        <taxon>Sordariomycetes</taxon>
        <taxon>Hypocreomycetidae</taxon>
        <taxon>Glomerellales</taxon>
        <taxon>Glomerellaceae</taxon>
        <taxon>Colletotrichum</taxon>
        <taxon>Colletotrichum boninense species complex</taxon>
    </lineage>
</organism>
<dbReference type="Pfam" id="PF13460">
    <property type="entry name" value="NAD_binding_10"/>
    <property type="match status" value="1"/>
</dbReference>
<dbReference type="Proteomes" id="UP000781932">
    <property type="component" value="Unassembled WGS sequence"/>
</dbReference>
<dbReference type="SUPFAM" id="SSF51735">
    <property type="entry name" value="NAD(P)-binding Rossmann-fold domains"/>
    <property type="match status" value="1"/>
</dbReference>
<comment type="caution">
    <text evidence="3">The sequence shown here is derived from an EMBL/GenBank/DDBJ whole genome shotgun (WGS) entry which is preliminary data.</text>
</comment>